<feature type="domain" description="YcgL" evidence="1">
    <location>
        <begin position="7"/>
        <end position="91"/>
    </location>
</feature>
<gene>
    <name evidence="2" type="ORF">ACFQEU_17250</name>
</gene>
<dbReference type="PANTHER" id="PTHR38109">
    <property type="entry name" value="PROTEIN YCGL"/>
    <property type="match status" value="1"/>
</dbReference>
<comment type="caution">
    <text evidence="2">The sequence shown here is derived from an EMBL/GenBank/DDBJ whole genome shotgun (WGS) entry which is preliminary data.</text>
</comment>
<dbReference type="PANTHER" id="PTHR38109:SF1">
    <property type="entry name" value="PROTEIN YCGL"/>
    <property type="match status" value="1"/>
</dbReference>
<accession>A0ABD5SDJ8</accession>
<evidence type="ECO:0000313" key="3">
    <source>
        <dbReference type="Proteomes" id="UP001596442"/>
    </source>
</evidence>
<dbReference type="Gene3D" id="3.10.510.20">
    <property type="entry name" value="YcgL domain"/>
    <property type="match status" value="1"/>
</dbReference>
<dbReference type="EMBL" id="JBHSWW010000609">
    <property type="protein sequence ID" value="MFC6755197.1"/>
    <property type="molecule type" value="Genomic_DNA"/>
</dbReference>
<dbReference type="HAMAP" id="MF_01866">
    <property type="entry name" value="UPF0745"/>
    <property type="match status" value="1"/>
</dbReference>
<dbReference type="Pfam" id="PF05166">
    <property type="entry name" value="YcgL"/>
    <property type="match status" value="1"/>
</dbReference>
<proteinExistence type="inferred from homology"/>
<dbReference type="PROSITE" id="PS51648">
    <property type="entry name" value="YCGL"/>
    <property type="match status" value="1"/>
</dbReference>
<keyword evidence="3" id="KW-1185">Reference proteome</keyword>
<evidence type="ECO:0000259" key="1">
    <source>
        <dbReference type="PROSITE" id="PS51648"/>
    </source>
</evidence>
<dbReference type="RefSeq" id="WP_379784145.1">
    <property type="nucleotide sequence ID" value="NZ_JBHSWW010000609.1"/>
</dbReference>
<dbReference type="Proteomes" id="UP001596442">
    <property type="component" value="Unassembled WGS sequence"/>
</dbReference>
<protein>
    <submittedName>
        <fullName evidence="2">YcgL domain-containing protein</fullName>
    </submittedName>
</protein>
<organism evidence="2 3">
    <name type="scientific">Halorubrum tibetense</name>
    <dbReference type="NCBI Taxonomy" id="175631"/>
    <lineage>
        <taxon>Archaea</taxon>
        <taxon>Methanobacteriati</taxon>
        <taxon>Methanobacteriota</taxon>
        <taxon>Stenosarchaea group</taxon>
        <taxon>Halobacteria</taxon>
        <taxon>Halobacteriales</taxon>
        <taxon>Haloferacaceae</taxon>
        <taxon>Halorubrum</taxon>
    </lineage>
</organism>
<sequence length="98" mass="11081">MTDALKNLCEVYKSPKDSDMFLYVRKTVGLSRVPEALLEKFGKPVLAMTLLLKDGRKLARVDVEKVKLALDANGFFLQLPPPKDDYMTDVNKHNSKLV</sequence>
<reference evidence="2 3" key="1">
    <citation type="journal article" date="2019" name="Int. J. Syst. Evol. Microbiol.">
        <title>The Global Catalogue of Microorganisms (GCM) 10K type strain sequencing project: providing services to taxonomists for standard genome sequencing and annotation.</title>
        <authorList>
            <consortium name="The Broad Institute Genomics Platform"/>
            <consortium name="The Broad Institute Genome Sequencing Center for Infectious Disease"/>
            <person name="Wu L."/>
            <person name="Ma J."/>
        </authorList>
    </citation>
    <scope>NUCLEOTIDE SEQUENCE [LARGE SCALE GENOMIC DNA]</scope>
    <source>
        <strain evidence="2 3">CGMCC 1.3239</strain>
    </source>
</reference>
<name>A0ABD5SDJ8_9EURY</name>
<dbReference type="AlphaFoldDB" id="A0ABD5SDJ8"/>
<dbReference type="InterPro" id="IPR038068">
    <property type="entry name" value="YcgL-like_sf"/>
</dbReference>
<dbReference type="InterPro" id="IPR027354">
    <property type="entry name" value="YcgL_dom"/>
</dbReference>
<evidence type="ECO:0000313" key="2">
    <source>
        <dbReference type="EMBL" id="MFC6755197.1"/>
    </source>
</evidence>
<dbReference type="SUPFAM" id="SSF160191">
    <property type="entry name" value="YcgL-like"/>
    <property type="match status" value="1"/>
</dbReference>